<comment type="caution">
    <text evidence="11">The sequence shown here is derived from an EMBL/GenBank/DDBJ whole genome shotgun (WGS) entry which is preliminary data.</text>
</comment>
<name>A0A8X6NB50_NEPPI</name>
<keyword evidence="8" id="KW-0548">Nucleotidyltransferase</keyword>
<keyword evidence="8" id="KW-0808">Transferase</keyword>
<dbReference type="GO" id="GO:0006310">
    <property type="term" value="P:DNA recombination"/>
    <property type="evidence" value="ECO:0007669"/>
    <property type="project" value="UniProtKB-KW"/>
</dbReference>
<protein>
    <submittedName>
        <fullName evidence="11">Copia protein</fullName>
    </submittedName>
</protein>
<evidence type="ECO:0000256" key="7">
    <source>
        <dbReference type="ARBA" id="ARBA00022918"/>
    </source>
</evidence>
<keyword evidence="8" id="KW-0239">DNA-directed DNA polymerase</keyword>
<dbReference type="GO" id="GO:0046872">
    <property type="term" value="F:metal ion binding"/>
    <property type="evidence" value="ECO:0007669"/>
    <property type="project" value="UniProtKB-KW"/>
</dbReference>
<dbReference type="GO" id="GO:0003887">
    <property type="term" value="F:DNA-directed DNA polymerase activity"/>
    <property type="evidence" value="ECO:0007669"/>
    <property type="project" value="UniProtKB-KW"/>
</dbReference>
<dbReference type="GO" id="GO:0003964">
    <property type="term" value="F:RNA-directed DNA polymerase activity"/>
    <property type="evidence" value="ECO:0007669"/>
    <property type="project" value="UniProtKB-KW"/>
</dbReference>
<keyword evidence="7" id="KW-0695">RNA-directed DNA polymerase</keyword>
<evidence type="ECO:0000256" key="3">
    <source>
        <dbReference type="ARBA" id="ARBA00022759"/>
    </source>
</evidence>
<gene>
    <name evidence="11" type="primary">RF55_25301</name>
    <name evidence="11" type="ORF">NPIL_13741</name>
</gene>
<keyword evidence="3" id="KW-0255">Endonuclease</keyword>
<evidence type="ECO:0000313" key="11">
    <source>
        <dbReference type="EMBL" id="GFT03903.1"/>
    </source>
</evidence>
<evidence type="ECO:0000256" key="9">
    <source>
        <dbReference type="ARBA" id="ARBA00023172"/>
    </source>
</evidence>
<reference evidence="11" key="1">
    <citation type="submission" date="2020-08" db="EMBL/GenBank/DDBJ databases">
        <title>Multicomponent nature underlies the extraordinary mechanical properties of spider dragline silk.</title>
        <authorList>
            <person name="Kono N."/>
            <person name="Nakamura H."/>
            <person name="Mori M."/>
            <person name="Yoshida Y."/>
            <person name="Ohtoshi R."/>
            <person name="Malay A.D."/>
            <person name="Moran D.A.P."/>
            <person name="Tomita M."/>
            <person name="Numata K."/>
            <person name="Arakawa K."/>
        </authorList>
    </citation>
    <scope>NUCLEOTIDE SEQUENCE</scope>
</reference>
<accession>A0A8X6NB50</accession>
<evidence type="ECO:0000256" key="4">
    <source>
        <dbReference type="ARBA" id="ARBA00022801"/>
    </source>
</evidence>
<evidence type="ECO:0000256" key="2">
    <source>
        <dbReference type="ARBA" id="ARBA00022723"/>
    </source>
</evidence>
<keyword evidence="2" id="KW-0479">Metal-binding</keyword>
<dbReference type="PANTHER" id="PTHR42648">
    <property type="entry name" value="TRANSPOSASE, PUTATIVE-RELATED"/>
    <property type="match status" value="1"/>
</dbReference>
<dbReference type="GO" id="GO:0004519">
    <property type="term" value="F:endonuclease activity"/>
    <property type="evidence" value="ECO:0007669"/>
    <property type="project" value="UniProtKB-KW"/>
</dbReference>
<sequence>MSFIDMTRCFLTEATLPKKFRPQAVITVNYIQKRLPTKPNRKTPFQLWTSRKPDLSNIRTFGSRSIAYVHKSKREKLDAKAFEGILIGYDQRSKGFT</sequence>
<evidence type="ECO:0000256" key="5">
    <source>
        <dbReference type="ARBA" id="ARBA00022842"/>
    </source>
</evidence>
<dbReference type="GO" id="GO:0015074">
    <property type="term" value="P:DNA integration"/>
    <property type="evidence" value="ECO:0007669"/>
    <property type="project" value="UniProtKB-KW"/>
</dbReference>
<keyword evidence="4" id="KW-0378">Hydrolase</keyword>
<dbReference type="OrthoDB" id="7635139at2759"/>
<evidence type="ECO:0000313" key="12">
    <source>
        <dbReference type="Proteomes" id="UP000887013"/>
    </source>
</evidence>
<evidence type="ECO:0000259" key="10">
    <source>
        <dbReference type="Pfam" id="PF25597"/>
    </source>
</evidence>
<evidence type="ECO:0000256" key="1">
    <source>
        <dbReference type="ARBA" id="ARBA00022722"/>
    </source>
</evidence>
<keyword evidence="12" id="KW-1185">Reference proteome</keyword>
<evidence type="ECO:0000256" key="8">
    <source>
        <dbReference type="ARBA" id="ARBA00022932"/>
    </source>
</evidence>
<keyword evidence="6" id="KW-0229">DNA integration</keyword>
<proteinExistence type="predicted"/>
<dbReference type="EMBL" id="BMAW01056026">
    <property type="protein sequence ID" value="GFT03903.1"/>
    <property type="molecule type" value="Genomic_DNA"/>
</dbReference>
<dbReference type="InterPro" id="IPR057670">
    <property type="entry name" value="SH3_retrovirus"/>
</dbReference>
<dbReference type="AlphaFoldDB" id="A0A8X6NB50"/>
<dbReference type="GO" id="GO:0016787">
    <property type="term" value="F:hydrolase activity"/>
    <property type="evidence" value="ECO:0007669"/>
    <property type="project" value="UniProtKB-KW"/>
</dbReference>
<dbReference type="Proteomes" id="UP000887013">
    <property type="component" value="Unassembled WGS sequence"/>
</dbReference>
<dbReference type="PANTHER" id="PTHR42648:SF11">
    <property type="entry name" value="TRANSPOSON TY4-P GAG-POL POLYPROTEIN"/>
    <property type="match status" value="1"/>
</dbReference>
<keyword evidence="9" id="KW-0233">DNA recombination</keyword>
<dbReference type="InterPro" id="IPR039537">
    <property type="entry name" value="Retrotran_Ty1/copia-like"/>
</dbReference>
<feature type="domain" description="Retroviral polymerase SH3-like" evidence="10">
    <location>
        <begin position="65"/>
        <end position="96"/>
    </location>
</feature>
<organism evidence="11 12">
    <name type="scientific">Nephila pilipes</name>
    <name type="common">Giant wood spider</name>
    <name type="synonym">Nephila maculata</name>
    <dbReference type="NCBI Taxonomy" id="299642"/>
    <lineage>
        <taxon>Eukaryota</taxon>
        <taxon>Metazoa</taxon>
        <taxon>Ecdysozoa</taxon>
        <taxon>Arthropoda</taxon>
        <taxon>Chelicerata</taxon>
        <taxon>Arachnida</taxon>
        <taxon>Araneae</taxon>
        <taxon>Araneomorphae</taxon>
        <taxon>Entelegynae</taxon>
        <taxon>Araneoidea</taxon>
        <taxon>Nephilidae</taxon>
        <taxon>Nephila</taxon>
    </lineage>
</organism>
<dbReference type="Pfam" id="PF25597">
    <property type="entry name" value="SH3_retrovirus"/>
    <property type="match status" value="1"/>
</dbReference>
<keyword evidence="5" id="KW-0460">Magnesium</keyword>
<keyword evidence="1" id="KW-0540">Nuclease</keyword>
<evidence type="ECO:0000256" key="6">
    <source>
        <dbReference type="ARBA" id="ARBA00022908"/>
    </source>
</evidence>